<dbReference type="AlphaFoldDB" id="A0A1E1L0K3"/>
<organism evidence="1 2">
    <name type="scientific">Rhynchosporium agropyri</name>
    <dbReference type="NCBI Taxonomy" id="914238"/>
    <lineage>
        <taxon>Eukaryota</taxon>
        <taxon>Fungi</taxon>
        <taxon>Dikarya</taxon>
        <taxon>Ascomycota</taxon>
        <taxon>Pezizomycotina</taxon>
        <taxon>Leotiomycetes</taxon>
        <taxon>Helotiales</taxon>
        <taxon>Ploettnerulaceae</taxon>
        <taxon>Rhynchosporium</taxon>
    </lineage>
</organism>
<dbReference type="OrthoDB" id="3556883at2759"/>
<accession>A0A1E1L0K3</accession>
<gene>
    <name evidence="1" type="ORF">RAG0_10624</name>
</gene>
<evidence type="ECO:0000313" key="2">
    <source>
        <dbReference type="Proteomes" id="UP000178912"/>
    </source>
</evidence>
<name>A0A1E1L0K3_9HELO</name>
<proteinExistence type="predicted"/>
<dbReference type="EMBL" id="FJUX01000066">
    <property type="protein sequence ID" value="CZT04041.1"/>
    <property type="molecule type" value="Genomic_DNA"/>
</dbReference>
<reference evidence="2" key="1">
    <citation type="submission" date="2016-03" db="EMBL/GenBank/DDBJ databases">
        <authorList>
            <person name="Guldener U."/>
        </authorList>
    </citation>
    <scope>NUCLEOTIDE SEQUENCE [LARGE SCALE GENOMIC DNA]</scope>
    <source>
        <strain evidence="2">04CH-RAC-A.6.1</strain>
    </source>
</reference>
<sequence>MADHIFEMDLQEISIITLKSRISKDASGTKYWCSPACEEHTYPSKRTLEPLRLTECKDCDDSDDGWAVPWSVFFPLSITLKARPWALFLRIKFHALGNTREHEDYHIQIGDYIRLLDEPTKDRGRVVPAKNLRTGDVGHIIWMSVFPLKKREICYCLKEFQGKCGCVYTDFEKSREG</sequence>
<evidence type="ECO:0000313" key="1">
    <source>
        <dbReference type="EMBL" id="CZT04041.1"/>
    </source>
</evidence>
<dbReference type="Proteomes" id="UP000178912">
    <property type="component" value="Unassembled WGS sequence"/>
</dbReference>
<keyword evidence="2" id="KW-1185">Reference proteome</keyword>
<protein>
    <submittedName>
        <fullName evidence="1">Uncharacterized protein</fullName>
    </submittedName>
</protein>